<sequence length="318" mass="34747">MVTGFKHSIAVLGGALTLGISSPAAAQDYSIFIADVIGQTIANMNFSAGGPTCMTGLAMSDKEVDEARLPAPRVMQQYFDAARDGGPKSTQFKLGKKTRWQAGDIVAGADTLNAQSDPLAVAGNRLEQEALRFYRAGNHMTALGQWAVLAPDDTVAGVYTGLFERESGEWLLRELDIFTADQIVEPAAQYCLEPGDVTAFKISSAENWVKTSEDQLEKAEEKLAKQQVKQQEIEAKAASKPNSKGLKTRVQRMRDVTELRIAKVDEKKEQLAKAKEQLVKMQDGKRELDELAGEARLAQRFRIVEKEEEAAASQSPAE</sequence>
<dbReference type="AlphaFoldDB" id="A0A6I4UWE4"/>
<dbReference type="RefSeq" id="WP_160729174.1">
    <property type="nucleotide sequence ID" value="NZ_WTYP01000001.1"/>
</dbReference>
<keyword evidence="4" id="KW-1185">Reference proteome</keyword>
<keyword evidence="1" id="KW-0175">Coiled coil</keyword>
<feature type="coiled-coil region" evidence="1">
    <location>
        <begin position="261"/>
        <end position="291"/>
    </location>
</feature>
<feature type="signal peptide" evidence="2">
    <location>
        <begin position="1"/>
        <end position="26"/>
    </location>
</feature>
<evidence type="ECO:0000256" key="2">
    <source>
        <dbReference type="SAM" id="SignalP"/>
    </source>
</evidence>
<feature type="chain" id="PRO_5026306607" evidence="2">
    <location>
        <begin position="27"/>
        <end position="318"/>
    </location>
</feature>
<gene>
    <name evidence="3" type="ORF">GRI43_00510</name>
</gene>
<dbReference type="OrthoDB" id="7605399at2"/>
<dbReference type="EMBL" id="WTYP01000001">
    <property type="protein sequence ID" value="MXP45873.1"/>
    <property type="molecule type" value="Genomic_DNA"/>
</dbReference>
<feature type="coiled-coil region" evidence="1">
    <location>
        <begin position="202"/>
        <end position="236"/>
    </location>
</feature>
<name>A0A6I4UWE4_9SPHN</name>
<protein>
    <submittedName>
        <fullName evidence="3">Uncharacterized protein</fullName>
    </submittedName>
</protein>
<evidence type="ECO:0000313" key="3">
    <source>
        <dbReference type="EMBL" id="MXP45873.1"/>
    </source>
</evidence>
<reference evidence="3 4" key="1">
    <citation type="submission" date="2019-12" db="EMBL/GenBank/DDBJ databases">
        <title>Genomic-based taxomic classification of the family Erythrobacteraceae.</title>
        <authorList>
            <person name="Xu L."/>
        </authorList>
    </citation>
    <scope>NUCLEOTIDE SEQUENCE [LARGE SCALE GENOMIC DNA]</scope>
    <source>
        <strain evidence="3 4">SW-109</strain>
    </source>
</reference>
<evidence type="ECO:0000313" key="4">
    <source>
        <dbReference type="Proteomes" id="UP000471435"/>
    </source>
</evidence>
<accession>A0A6I4UWE4</accession>
<dbReference type="Proteomes" id="UP000471435">
    <property type="component" value="Unassembled WGS sequence"/>
</dbReference>
<proteinExistence type="predicted"/>
<comment type="caution">
    <text evidence="3">The sequence shown here is derived from an EMBL/GenBank/DDBJ whole genome shotgun (WGS) entry which is preliminary data.</text>
</comment>
<evidence type="ECO:0000256" key="1">
    <source>
        <dbReference type="SAM" id="Coils"/>
    </source>
</evidence>
<organism evidence="3 4">
    <name type="scientific">Pontixanthobacter luteolus</name>
    <dbReference type="NCBI Taxonomy" id="295089"/>
    <lineage>
        <taxon>Bacteria</taxon>
        <taxon>Pseudomonadati</taxon>
        <taxon>Pseudomonadota</taxon>
        <taxon>Alphaproteobacteria</taxon>
        <taxon>Sphingomonadales</taxon>
        <taxon>Erythrobacteraceae</taxon>
        <taxon>Pontixanthobacter</taxon>
    </lineage>
</organism>
<keyword evidence="2" id="KW-0732">Signal</keyword>